<dbReference type="RefSeq" id="WP_120010725.1">
    <property type="nucleotide sequence ID" value="NZ_JALBUU010000046.1"/>
</dbReference>
<comment type="caution">
    <text evidence="1">The sequence shown here is derived from an EMBL/GenBank/DDBJ whole genome shotgun (WGS) entry which is preliminary data.</text>
</comment>
<evidence type="ECO:0000313" key="1">
    <source>
        <dbReference type="EMBL" id="MCI0755707.1"/>
    </source>
</evidence>
<protein>
    <submittedName>
        <fullName evidence="1">Uncharacterized protein</fullName>
    </submittedName>
</protein>
<keyword evidence="2" id="KW-1185">Reference proteome</keyword>
<dbReference type="EMBL" id="JALBUU010000046">
    <property type="protein sequence ID" value="MCI0755707.1"/>
    <property type="molecule type" value="Genomic_DNA"/>
</dbReference>
<name>A0ABS9W8S7_9PROT</name>
<proteinExistence type="predicted"/>
<evidence type="ECO:0000313" key="2">
    <source>
        <dbReference type="Proteomes" id="UP001201985"/>
    </source>
</evidence>
<dbReference type="Proteomes" id="UP001201985">
    <property type="component" value="Unassembled WGS sequence"/>
</dbReference>
<organism evidence="1 2">
    <name type="scientific">Teichococcus vastitatis</name>
    <dbReference type="NCBI Taxonomy" id="2307076"/>
    <lineage>
        <taxon>Bacteria</taxon>
        <taxon>Pseudomonadati</taxon>
        <taxon>Pseudomonadota</taxon>
        <taxon>Alphaproteobacteria</taxon>
        <taxon>Acetobacterales</taxon>
        <taxon>Roseomonadaceae</taxon>
        <taxon>Roseomonas</taxon>
    </lineage>
</organism>
<sequence length="77" mass="8401">MTDQAGDTRAQTLELMEAFAPQMRAVGMRVLIQYPTADDAHATLHIEPATAETAEILDEMRASGALALFEGPQDKRD</sequence>
<reference evidence="1 2" key="1">
    <citation type="submission" date="2022-03" db="EMBL/GenBank/DDBJ databases">
        <title>Complete genome analysis of Roseomonas KG 17.1 : a prolific producer of plant growth promoters.</title>
        <authorList>
            <person name="Saadouli I."/>
            <person name="Najjari A."/>
            <person name="Mosbah A."/>
            <person name="Ouzari H.I."/>
        </authorList>
    </citation>
    <scope>NUCLEOTIDE SEQUENCE [LARGE SCALE GENOMIC DNA]</scope>
    <source>
        <strain evidence="1 2">KG17-1</strain>
    </source>
</reference>
<accession>A0ABS9W8S7</accession>
<gene>
    <name evidence="1" type="ORF">MON41_18670</name>
</gene>